<protein>
    <submittedName>
        <fullName evidence="4">Helix-turn-helix domain-containing protein</fullName>
    </submittedName>
</protein>
<evidence type="ECO:0000313" key="5">
    <source>
        <dbReference type="Proteomes" id="UP000253941"/>
    </source>
</evidence>
<proteinExistence type="predicted"/>
<comment type="caution">
    <text evidence="4">The sequence shown here is derived from an EMBL/GenBank/DDBJ whole genome shotgun (WGS) entry which is preliminary data.</text>
</comment>
<dbReference type="Pfam" id="PF01965">
    <property type="entry name" value="DJ-1_PfpI"/>
    <property type="match status" value="1"/>
</dbReference>
<evidence type="ECO:0000259" key="3">
    <source>
        <dbReference type="PROSITE" id="PS01124"/>
    </source>
</evidence>
<dbReference type="CDD" id="cd03138">
    <property type="entry name" value="GATase1_AraC_2"/>
    <property type="match status" value="1"/>
</dbReference>
<dbReference type="GO" id="GO:0003700">
    <property type="term" value="F:DNA-binding transcription factor activity"/>
    <property type="evidence" value="ECO:0007669"/>
    <property type="project" value="InterPro"/>
</dbReference>
<feature type="domain" description="HTH araC/xylS-type" evidence="3">
    <location>
        <begin position="259"/>
        <end position="357"/>
    </location>
</feature>
<evidence type="ECO:0000256" key="2">
    <source>
        <dbReference type="ARBA" id="ARBA00023163"/>
    </source>
</evidence>
<keyword evidence="5" id="KW-1185">Reference proteome</keyword>
<dbReference type="InterPro" id="IPR002818">
    <property type="entry name" value="DJ-1/PfpI"/>
</dbReference>
<dbReference type="AlphaFoldDB" id="A0A369T795"/>
<accession>A0A369T795</accession>
<keyword evidence="2" id="KW-0804">Transcription</keyword>
<dbReference type="PANTHER" id="PTHR43130">
    <property type="entry name" value="ARAC-FAMILY TRANSCRIPTIONAL REGULATOR"/>
    <property type="match status" value="1"/>
</dbReference>
<sequence>MKIPLRVSWCAGADWSQWRRIGHGRWKMTGKPPRVSLLALPQTEPSILMGVYDVLWSAGVVYPRLTGEGLGRRLFRPRIVGLTREPFRTMTGAKIVPDAAIGEVARTDILFVPTIFANSIATLRGIDRRAIAWIREMYDAGAAVYASCGGVMLLAEAGLLDGGAATIHWSFVRTFEQAFPNVRLYPSRALVQSGPGQTIVSSGGGSAWQDLVLYVVARHAGEAEAMKLAKVFHFRSHAEGLSPYAGLLQRTQHRDALVGRCQAWLAENYDSEQPIARLIARTGLPERTFARRFRKATGYAPKAYLQNLRIEESKQLLETTDMPVEDVAAAVGYADPSYMRSLFKRLVGITPAEYRRRFRLPTAHVPNIETLAG</sequence>
<dbReference type="Gene3D" id="3.40.50.880">
    <property type="match status" value="1"/>
</dbReference>
<dbReference type="SUPFAM" id="SSF46689">
    <property type="entry name" value="Homeodomain-like"/>
    <property type="match status" value="2"/>
</dbReference>
<evidence type="ECO:0000313" key="4">
    <source>
        <dbReference type="EMBL" id="RDD61209.1"/>
    </source>
</evidence>
<dbReference type="InterPro" id="IPR009057">
    <property type="entry name" value="Homeodomain-like_sf"/>
</dbReference>
<dbReference type="PANTHER" id="PTHR43130:SF11">
    <property type="entry name" value="TRANSCRIPTIONAL REGULATORY PROTEIN"/>
    <property type="match status" value="1"/>
</dbReference>
<dbReference type="InterPro" id="IPR052158">
    <property type="entry name" value="INH-QAR"/>
</dbReference>
<dbReference type="Proteomes" id="UP000253941">
    <property type="component" value="Unassembled WGS sequence"/>
</dbReference>
<dbReference type="SUPFAM" id="SSF52317">
    <property type="entry name" value="Class I glutamine amidotransferase-like"/>
    <property type="match status" value="1"/>
</dbReference>
<name>A0A369T795_9PROT</name>
<dbReference type="Pfam" id="PF12833">
    <property type="entry name" value="HTH_18"/>
    <property type="match status" value="1"/>
</dbReference>
<keyword evidence="1" id="KW-0805">Transcription regulation</keyword>
<organism evidence="4 5">
    <name type="scientific">Ferruginivarius sediminum</name>
    <dbReference type="NCBI Taxonomy" id="2661937"/>
    <lineage>
        <taxon>Bacteria</taxon>
        <taxon>Pseudomonadati</taxon>
        <taxon>Pseudomonadota</taxon>
        <taxon>Alphaproteobacteria</taxon>
        <taxon>Rhodospirillales</taxon>
        <taxon>Rhodospirillaceae</taxon>
        <taxon>Ferruginivarius</taxon>
    </lineage>
</organism>
<reference evidence="4 5" key="1">
    <citation type="submission" date="2018-07" db="EMBL/GenBank/DDBJ databases">
        <title>Venubactetium sediminum gen. nov., sp. nov., isolated from a marine solar saltern.</title>
        <authorList>
            <person name="Wang S."/>
        </authorList>
    </citation>
    <scope>NUCLEOTIDE SEQUENCE [LARGE SCALE GENOMIC DNA]</scope>
    <source>
        <strain evidence="4 5">WD2A32</strain>
    </source>
</reference>
<dbReference type="EMBL" id="QPMH01000014">
    <property type="protein sequence ID" value="RDD61209.1"/>
    <property type="molecule type" value="Genomic_DNA"/>
</dbReference>
<dbReference type="PROSITE" id="PS01124">
    <property type="entry name" value="HTH_ARAC_FAMILY_2"/>
    <property type="match status" value="1"/>
</dbReference>
<dbReference type="InterPro" id="IPR018060">
    <property type="entry name" value="HTH_AraC"/>
</dbReference>
<dbReference type="GO" id="GO:0043565">
    <property type="term" value="F:sequence-specific DNA binding"/>
    <property type="evidence" value="ECO:0007669"/>
    <property type="project" value="InterPro"/>
</dbReference>
<gene>
    <name evidence="4" type="ORF">DRB17_14075</name>
</gene>
<dbReference type="Gene3D" id="1.10.10.60">
    <property type="entry name" value="Homeodomain-like"/>
    <property type="match status" value="1"/>
</dbReference>
<dbReference type="SMART" id="SM00342">
    <property type="entry name" value="HTH_ARAC"/>
    <property type="match status" value="1"/>
</dbReference>
<dbReference type="InterPro" id="IPR029062">
    <property type="entry name" value="Class_I_gatase-like"/>
</dbReference>
<evidence type="ECO:0000256" key="1">
    <source>
        <dbReference type="ARBA" id="ARBA00023015"/>
    </source>
</evidence>